<keyword evidence="2" id="KW-0349">Heme</keyword>
<dbReference type="Gene3D" id="1.10.8.640">
    <property type="entry name" value="Cytochrome C biogenesis protein"/>
    <property type="match status" value="1"/>
</dbReference>
<comment type="caution">
    <text evidence="9">The sequence shown here is derived from an EMBL/GenBank/DDBJ whole genome shotgun (WGS) entry which is preliminary data.</text>
</comment>
<sequence>MFPFYRRLTIFILIFASYASASIDTYHFNSNSDQERFITLTHELRCPQCQNQSIGDSNSPIANDLRAEVFRLLNDEKSDEEIIAFMVDRYGEYIHYRPQFNEKTAALWLFPILLFIMGLAFLLGTLRKHRISSLQPDNLVNNTPNNDKKAP</sequence>
<evidence type="ECO:0000256" key="6">
    <source>
        <dbReference type="ARBA" id="ARBA00023004"/>
    </source>
</evidence>
<accession>A0A2H9T9T0</accession>
<evidence type="ECO:0000256" key="7">
    <source>
        <dbReference type="SAM" id="Phobius"/>
    </source>
</evidence>
<keyword evidence="6" id="KW-0408">Iron</keyword>
<feature type="transmembrane region" description="Helical" evidence="7">
    <location>
        <begin position="105"/>
        <end position="126"/>
    </location>
</feature>
<dbReference type="InterPro" id="IPR038297">
    <property type="entry name" value="CcmH/CycL/NrfF/Ccl2_sf"/>
</dbReference>
<keyword evidence="7" id="KW-0812">Transmembrane</keyword>
<comment type="similarity">
    <text evidence="1">Belongs to the CcmH/CycL/Ccl2/NrfF family.</text>
</comment>
<dbReference type="InterPro" id="IPR005616">
    <property type="entry name" value="CcmH/CycL/Ccl2/NrfF_N"/>
</dbReference>
<dbReference type="Pfam" id="PF03918">
    <property type="entry name" value="CcmH"/>
    <property type="match status" value="1"/>
</dbReference>
<dbReference type="GO" id="GO:0017004">
    <property type="term" value="P:cytochrome complex assembly"/>
    <property type="evidence" value="ECO:0007669"/>
    <property type="project" value="UniProtKB-KW"/>
</dbReference>
<dbReference type="PANTHER" id="PTHR47870">
    <property type="entry name" value="CYTOCHROME C-TYPE BIOGENESIS PROTEIN CCMH"/>
    <property type="match status" value="1"/>
</dbReference>
<dbReference type="FunFam" id="1.10.8.640:FF:000001">
    <property type="entry name" value="Cytochrome c-type biogenesis protein"/>
    <property type="match status" value="1"/>
</dbReference>
<proteinExistence type="inferred from homology"/>
<dbReference type="InterPro" id="IPR051263">
    <property type="entry name" value="C-type_cytochrome_biogenesis"/>
</dbReference>
<evidence type="ECO:0000256" key="3">
    <source>
        <dbReference type="ARBA" id="ARBA00022723"/>
    </source>
</evidence>
<evidence type="ECO:0000259" key="8">
    <source>
        <dbReference type="Pfam" id="PF03918"/>
    </source>
</evidence>
<dbReference type="CDD" id="cd16378">
    <property type="entry name" value="CcmH_N"/>
    <property type="match status" value="1"/>
</dbReference>
<dbReference type="EMBL" id="NSIT01000036">
    <property type="protein sequence ID" value="PJE80015.1"/>
    <property type="molecule type" value="Genomic_DNA"/>
</dbReference>
<keyword evidence="4" id="KW-0732">Signal</keyword>
<evidence type="ECO:0000256" key="2">
    <source>
        <dbReference type="ARBA" id="ARBA00022617"/>
    </source>
</evidence>
<reference evidence="9" key="1">
    <citation type="journal article" date="2017" name="Appl. Environ. Microbiol.">
        <title>Molecular characterization of an Endozoicomonas-like organism causing infection in king scallop Pecten maximus L.</title>
        <authorList>
            <person name="Cano I."/>
            <person name="van Aerle R."/>
            <person name="Ross S."/>
            <person name="Verner-Jeffreys D.W."/>
            <person name="Paley R.K."/>
            <person name="Rimmer G."/>
            <person name="Ryder D."/>
            <person name="Hooper P."/>
            <person name="Stone D."/>
            <person name="Feist S.W."/>
        </authorList>
    </citation>
    <scope>NUCLEOTIDE SEQUENCE</scope>
</reference>
<keyword evidence="7" id="KW-1133">Transmembrane helix</keyword>
<keyword evidence="5" id="KW-0201">Cytochrome c-type biogenesis</keyword>
<keyword evidence="3" id="KW-0479">Metal-binding</keyword>
<protein>
    <submittedName>
        <fullName evidence="9">Cytochrome c-type biogenesis protein CcmH</fullName>
    </submittedName>
</protein>
<dbReference type="PANTHER" id="PTHR47870:SF1">
    <property type="entry name" value="CYTOCHROME C-TYPE BIOGENESIS PROTEIN CCMH"/>
    <property type="match status" value="1"/>
</dbReference>
<dbReference type="GO" id="GO:0005886">
    <property type="term" value="C:plasma membrane"/>
    <property type="evidence" value="ECO:0007669"/>
    <property type="project" value="TreeGrafter"/>
</dbReference>
<evidence type="ECO:0000256" key="4">
    <source>
        <dbReference type="ARBA" id="ARBA00022729"/>
    </source>
</evidence>
<evidence type="ECO:0000256" key="1">
    <source>
        <dbReference type="ARBA" id="ARBA00010342"/>
    </source>
</evidence>
<name>A0A2H9T9T0_9ZZZZ</name>
<evidence type="ECO:0000256" key="5">
    <source>
        <dbReference type="ARBA" id="ARBA00022748"/>
    </source>
</evidence>
<evidence type="ECO:0000313" key="9">
    <source>
        <dbReference type="EMBL" id="PJE80015.1"/>
    </source>
</evidence>
<keyword evidence="7" id="KW-0472">Membrane</keyword>
<dbReference type="AlphaFoldDB" id="A0A2H9T9T0"/>
<feature type="domain" description="CcmH/CycL/Ccl2/NrfF N-terminal" evidence="8">
    <location>
        <begin position="10"/>
        <end position="136"/>
    </location>
</feature>
<gene>
    <name evidence="9" type="primary">ccmH</name>
    <name evidence="9" type="ORF">CI610_00996</name>
</gene>
<organism evidence="9">
    <name type="scientific">invertebrate metagenome</name>
    <dbReference type="NCBI Taxonomy" id="1711999"/>
    <lineage>
        <taxon>unclassified sequences</taxon>
        <taxon>metagenomes</taxon>
        <taxon>organismal metagenomes</taxon>
    </lineage>
</organism>
<dbReference type="GO" id="GO:0046872">
    <property type="term" value="F:metal ion binding"/>
    <property type="evidence" value="ECO:0007669"/>
    <property type="project" value="UniProtKB-KW"/>
</dbReference>